<feature type="transmembrane region" description="Helical" evidence="1">
    <location>
        <begin position="6"/>
        <end position="23"/>
    </location>
</feature>
<dbReference type="RefSeq" id="WP_368639450.1">
    <property type="nucleotide sequence ID" value="NZ_CP158254.1"/>
</dbReference>
<accession>A0AB39CXJ7</accession>
<dbReference type="EMBL" id="CP158254">
    <property type="protein sequence ID" value="XDJ46738.1"/>
    <property type="molecule type" value="Genomic_DNA"/>
</dbReference>
<feature type="transmembrane region" description="Helical" evidence="1">
    <location>
        <begin position="53"/>
        <end position="72"/>
    </location>
</feature>
<keyword evidence="1" id="KW-0472">Membrane</keyword>
<name>A0AB39CXJ7_9BURK</name>
<feature type="transmembrane region" description="Helical" evidence="1">
    <location>
        <begin position="30"/>
        <end position="47"/>
    </location>
</feature>
<proteinExistence type="predicted"/>
<keyword evidence="1" id="KW-0812">Transmembrane</keyword>
<dbReference type="InterPro" id="IPR008473">
    <property type="entry name" value="Phage_holin_3_7"/>
</dbReference>
<reference evidence="2" key="1">
    <citation type="submission" date="2024-05" db="EMBL/GenBank/DDBJ databases">
        <authorList>
            <person name="Luo Y.-C."/>
            <person name="Nicholds J."/>
            <person name="Mortimer T."/>
            <person name="Maboni G."/>
        </authorList>
    </citation>
    <scope>NUCLEOTIDE SEQUENCE</scope>
    <source>
        <strain evidence="2">151836</strain>
    </source>
</reference>
<dbReference type="Pfam" id="PF05449">
    <property type="entry name" value="Phage_holin_3_7"/>
    <property type="match status" value="1"/>
</dbReference>
<keyword evidence="1" id="KW-1133">Transmembrane helix</keyword>
<protein>
    <submittedName>
        <fullName evidence="2">Phage holin family protein</fullName>
    </submittedName>
</protein>
<organism evidence="2">
    <name type="scientific">Castellaniella ginsengisoli</name>
    <dbReference type="NCBI Taxonomy" id="546114"/>
    <lineage>
        <taxon>Bacteria</taxon>
        <taxon>Pseudomonadati</taxon>
        <taxon>Pseudomonadota</taxon>
        <taxon>Betaproteobacteria</taxon>
        <taxon>Burkholderiales</taxon>
        <taxon>Alcaligenaceae</taxon>
        <taxon>Castellaniella</taxon>
    </lineage>
</organism>
<sequence length="86" mass="8952">MAAHIILLANLISVAVLMCYRRGGSRYKPWISILAYLLLVALGGQAIDVSLNAGGASAWDAAVSVLITIVVVRARGNVAAMARCGL</sequence>
<evidence type="ECO:0000313" key="2">
    <source>
        <dbReference type="EMBL" id="XDJ46738.1"/>
    </source>
</evidence>
<dbReference type="AlphaFoldDB" id="A0AB39CXJ7"/>
<gene>
    <name evidence="2" type="ORF">ABRZ04_10445</name>
</gene>
<evidence type="ECO:0000256" key="1">
    <source>
        <dbReference type="SAM" id="Phobius"/>
    </source>
</evidence>